<evidence type="ECO:0000313" key="10">
    <source>
        <dbReference type="EMBL" id="PIW19515.1"/>
    </source>
</evidence>
<feature type="transmembrane region" description="Helical" evidence="8">
    <location>
        <begin position="255"/>
        <end position="278"/>
    </location>
</feature>
<evidence type="ECO:0000256" key="8">
    <source>
        <dbReference type="RuleBase" id="RU363032"/>
    </source>
</evidence>
<dbReference type="InterPro" id="IPR000515">
    <property type="entry name" value="MetI-like"/>
</dbReference>
<dbReference type="InterPro" id="IPR025966">
    <property type="entry name" value="OppC_N"/>
</dbReference>
<dbReference type="PANTHER" id="PTHR43386:SF1">
    <property type="entry name" value="D,D-DIPEPTIDE TRANSPORT SYSTEM PERMEASE PROTEIN DDPC-RELATED"/>
    <property type="match status" value="1"/>
</dbReference>
<protein>
    <submittedName>
        <fullName evidence="10">Peptide ABC transporter permease</fullName>
    </submittedName>
</protein>
<keyword evidence="6 8" id="KW-0472">Membrane</keyword>
<dbReference type="AlphaFoldDB" id="A0A2M7GBF2"/>
<keyword evidence="2 8" id="KW-0813">Transport</keyword>
<dbReference type="Pfam" id="PF12911">
    <property type="entry name" value="OppC_N"/>
    <property type="match status" value="1"/>
</dbReference>
<evidence type="ECO:0000259" key="9">
    <source>
        <dbReference type="PROSITE" id="PS50928"/>
    </source>
</evidence>
<evidence type="ECO:0000256" key="6">
    <source>
        <dbReference type="ARBA" id="ARBA00023136"/>
    </source>
</evidence>
<dbReference type="InterPro" id="IPR035906">
    <property type="entry name" value="MetI-like_sf"/>
</dbReference>
<feature type="domain" description="ABC transmembrane type-1" evidence="9">
    <location>
        <begin position="89"/>
        <end position="278"/>
    </location>
</feature>
<evidence type="ECO:0000256" key="4">
    <source>
        <dbReference type="ARBA" id="ARBA00022692"/>
    </source>
</evidence>
<evidence type="ECO:0000256" key="7">
    <source>
        <dbReference type="ARBA" id="ARBA00024202"/>
    </source>
</evidence>
<organism evidence="10 11">
    <name type="scientific">bacterium (Candidatus Blackallbacteria) CG17_big_fil_post_rev_8_21_14_2_50_48_46</name>
    <dbReference type="NCBI Taxonomy" id="2014261"/>
    <lineage>
        <taxon>Bacteria</taxon>
        <taxon>Candidatus Blackallbacteria</taxon>
    </lineage>
</organism>
<dbReference type="Gene3D" id="1.10.3720.10">
    <property type="entry name" value="MetI-like"/>
    <property type="match status" value="1"/>
</dbReference>
<comment type="similarity">
    <text evidence="7">Belongs to the binding-protein-dependent transport system permease family. OppBC subfamily.</text>
</comment>
<evidence type="ECO:0000313" key="11">
    <source>
        <dbReference type="Proteomes" id="UP000231019"/>
    </source>
</evidence>
<dbReference type="PANTHER" id="PTHR43386">
    <property type="entry name" value="OLIGOPEPTIDE TRANSPORT SYSTEM PERMEASE PROTEIN APPC"/>
    <property type="match status" value="1"/>
</dbReference>
<gene>
    <name evidence="10" type="ORF">COW36_01360</name>
</gene>
<dbReference type="Proteomes" id="UP000231019">
    <property type="component" value="Unassembled WGS sequence"/>
</dbReference>
<accession>A0A2M7GBF2</accession>
<dbReference type="InterPro" id="IPR050366">
    <property type="entry name" value="BP-dependent_transpt_permease"/>
</dbReference>
<comment type="subcellular location">
    <subcellularLocation>
        <location evidence="1 8">Cell membrane</location>
        <topology evidence="1 8">Multi-pass membrane protein</topology>
    </subcellularLocation>
</comment>
<feature type="transmembrane region" description="Helical" evidence="8">
    <location>
        <begin position="97"/>
        <end position="117"/>
    </location>
</feature>
<evidence type="ECO:0000256" key="3">
    <source>
        <dbReference type="ARBA" id="ARBA00022475"/>
    </source>
</evidence>
<feature type="transmembrane region" description="Helical" evidence="8">
    <location>
        <begin position="155"/>
        <end position="171"/>
    </location>
</feature>
<dbReference type="EMBL" id="PFFQ01000004">
    <property type="protein sequence ID" value="PIW19515.1"/>
    <property type="molecule type" value="Genomic_DNA"/>
</dbReference>
<sequence>MITADLVTPLGEQASWVVVGKRLLRNKAFLFGGSVVLVFLLLAFFPQLFTHYNPIEKDLASRLLPPSAAHWFGTDDLGRDVCARIIYGAQVSLRVGLLSVGIALIVGSLIGVVAGYFGGMVGEILMRTIDIILAFPSILLAILIVAILGPGLNNAMIAIGIVNMPLYARLLRSTTLQVRNQEFIEASHAMGASHTRIIAFHILPNCLSPLIVQATLGIGAAILETAGLSFLGLGAQPPTPEWGTMLSNAKDFIRMAPWTLTFPGLAITAVVVAFNLMGDGLRDLFDPRTAKKM</sequence>
<dbReference type="GO" id="GO:0005886">
    <property type="term" value="C:plasma membrane"/>
    <property type="evidence" value="ECO:0007669"/>
    <property type="project" value="UniProtKB-SubCell"/>
</dbReference>
<feature type="transmembrane region" description="Helical" evidence="8">
    <location>
        <begin position="129"/>
        <end position="149"/>
    </location>
</feature>
<comment type="caution">
    <text evidence="10">The sequence shown here is derived from an EMBL/GenBank/DDBJ whole genome shotgun (WGS) entry which is preliminary data.</text>
</comment>
<dbReference type="PROSITE" id="PS50928">
    <property type="entry name" value="ABC_TM1"/>
    <property type="match status" value="1"/>
</dbReference>
<dbReference type="InterPro" id="IPR053385">
    <property type="entry name" value="ABC_transport_permease"/>
</dbReference>
<dbReference type="CDD" id="cd06261">
    <property type="entry name" value="TM_PBP2"/>
    <property type="match status" value="1"/>
</dbReference>
<dbReference type="SUPFAM" id="SSF161098">
    <property type="entry name" value="MetI-like"/>
    <property type="match status" value="1"/>
</dbReference>
<keyword evidence="4 8" id="KW-0812">Transmembrane</keyword>
<dbReference type="NCBIfam" id="NF045474">
    <property type="entry name" value="Opp2C"/>
    <property type="match status" value="1"/>
</dbReference>
<evidence type="ECO:0000256" key="1">
    <source>
        <dbReference type="ARBA" id="ARBA00004651"/>
    </source>
</evidence>
<feature type="transmembrane region" description="Helical" evidence="8">
    <location>
        <begin position="28"/>
        <end position="49"/>
    </location>
</feature>
<reference evidence="10 11" key="1">
    <citation type="submission" date="2017-09" db="EMBL/GenBank/DDBJ databases">
        <title>Depth-based differentiation of microbial function through sediment-hosted aquifers and enrichment of novel symbionts in the deep terrestrial subsurface.</title>
        <authorList>
            <person name="Probst A.J."/>
            <person name="Ladd B."/>
            <person name="Jarett J.K."/>
            <person name="Geller-Mcgrath D.E."/>
            <person name="Sieber C.M."/>
            <person name="Emerson J.B."/>
            <person name="Anantharaman K."/>
            <person name="Thomas B.C."/>
            <person name="Malmstrom R."/>
            <person name="Stieglmeier M."/>
            <person name="Klingl A."/>
            <person name="Woyke T."/>
            <person name="Ryan C.M."/>
            <person name="Banfield J.F."/>
        </authorList>
    </citation>
    <scope>NUCLEOTIDE SEQUENCE [LARGE SCALE GENOMIC DNA]</scope>
    <source>
        <strain evidence="10">CG17_big_fil_post_rev_8_21_14_2_50_48_46</strain>
    </source>
</reference>
<keyword evidence="5 8" id="KW-1133">Transmembrane helix</keyword>
<dbReference type="Pfam" id="PF00528">
    <property type="entry name" value="BPD_transp_1"/>
    <property type="match status" value="1"/>
</dbReference>
<feature type="transmembrane region" description="Helical" evidence="8">
    <location>
        <begin position="210"/>
        <end position="235"/>
    </location>
</feature>
<dbReference type="GO" id="GO:0055085">
    <property type="term" value="P:transmembrane transport"/>
    <property type="evidence" value="ECO:0007669"/>
    <property type="project" value="InterPro"/>
</dbReference>
<proteinExistence type="inferred from homology"/>
<keyword evidence="3" id="KW-1003">Cell membrane</keyword>
<name>A0A2M7GBF2_9BACT</name>
<evidence type="ECO:0000256" key="2">
    <source>
        <dbReference type="ARBA" id="ARBA00022448"/>
    </source>
</evidence>
<evidence type="ECO:0000256" key="5">
    <source>
        <dbReference type="ARBA" id="ARBA00022989"/>
    </source>
</evidence>